<reference evidence="15 16" key="1">
    <citation type="submission" date="2016-09" db="EMBL/GenBank/DDBJ databases">
        <title>Draft genome sequence for the type strain of Vulcanibacillus modesticaldus BR, a strictly anaerobic, moderately thermophilic, and nitrate-reducing bacterium from deep sea-hydrothermal vents of the Mid-Atlantic Ridge.</title>
        <authorList>
            <person name="Abin C.A."/>
            <person name="Hollibaugh J.T."/>
        </authorList>
    </citation>
    <scope>NUCLEOTIDE SEQUENCE [LARGE SCALE GENOMIC DNA]</scope>
    <source>
        <strain evidence="15 16">BR</strain>
    </source>
</reference>
<dbReference type="PANTHER" id="PTHR42811">
    <property type="entry name" value="SERINE ACETYLTRANSFERASE"/>
    <property type="match status" value="1"/>
</dbReference>
<dbReference type="Gene3D" id="2.160.10.10">
    <property type="entry name" value="Hexapeptide repeat proteins"/>
    <property type="match status" value="1"/>
</dbReference>
<evidence type="ECO:0000256" key="6">
    <source>
        <dbReference type="ARBA" id="ARBA00022490"/>
    </source>
</evidence>
<keyword evidence="9" id="KW-0677">Repeat</keyword>
<evidence type="ECO:0000256" key="9">
    <source>
        <dbReference type="ARBA" id="ARBA00022737"/>
    </source>
</evidence>
<dbReference type="InterPro" id="IPR053376">
    <property type="entry name" value="Serine_acetyltransferase"/>
</dbReference>
<keyword evidence="14" id="KW-0175">Coiled coil</keyword>
<evidence type="ECO:0000256" key="7">
    <source>
        <dbReference type="ARBA" id="ARBA00022605"/>
    </source>
</evidence>
<dbReference type="FunFam" id="2.160.10.10:FF:000007">
    <property type="entry name" value="Serine acetyltransferase"/>
    <property type="match status" value="1"/>
</dbReference>
<feature type="coiled-coil region" evidence="14">
    <location>
        <begin position="176"/>
        <end position="210"/>
    </location>
</feature>
<evidence type="ECO:0000256" key="14">
    <source>
        <dbReference type="SAM" id="Coils"/>
    </source>
</evidence>
<dbReference type="Proteomes" id="UP000243739">
    <property type="component" value="Unassembled WGS sequence"/>
</dbReference>
<evidence type="ECO:0000256" key="10">
    <source>
        <dbReference type="ARBA" id="ARBA00023192"/>
    </source>
</evidence>
<sequence>MFKRIKEDIEVFLENDPAARNALEIILTYPGLYAIWFYRLSHILWNRNLRLLARIISNFARFLTGIEIHPAAKIGRRLFIDHGSGIVIGETCEIGDDVLIFQGVTLGGTGKERGKRHPTVGNHVMLSAGAKVLGSMKIGDYSKIGAGAVVIQEVPPNATVVGVPGRVVIQDGIRINDKNEEMINIISDKINLLEEQIEQLKEEIQILSRKGVYK</sequence>
<dbReference type="EMBL" id="MIJF01000089">
    <property type="protein sequence ID" value="OEF96396.1"/>
    <property type="molecule type" value="Genomic_DNA"/>
</dbReference>
<accession>A0A1D2YRY8</accession>
<evidence type="ECO:0000256" key="1">
    <source>
        <dbReference type="ARBA" id="ARBA00004496"/>
    </source>
</evidence>
<comment type="similarity">
    <text evidence="3 13">Belongs to the transferase hexapeptide repeat family.</text>
</comment>
<comment type="catalytic activity">
    <reaction evidence="12 13">
        <text>L-serine + acetyl-CoA = O-acetyl-L-serine + CoA</text>
        <dbReference type="Rhea" id="RHEA:24560"/>
        <dbReference type="ChEBI" id="CHEBI:33384"/>
        <dbReference type="ChEBI" id="CHEBI:57287"/>
        <dbReference type="ChEBI" id="CHEBI:57288"/>
        <dbReference type="ChEBI" id="CHEBI:58340"/>
        <dbReference type="EC" id="2.3.1.30"/>
    </reaction>
</comment>
<keyword evidence="16" id="KW-1185">Reference proteome</keyword>
<comment type="caution">
    <text evidence="15">The sequence shown here is derived from an EMBL/GenBank/DDBJ whole genome shotgun (WGS) entry which is preliminary data.</text>
</comment>
<dbReference type="InterPro" id="IPR045304">
    <property type="entry name" value="LbH_SAT"/>
</dbReference>
<keyword evidence="6" id="KW-0963">Cytoplasm</keyword>
<dbReference type="RefSeq" id="WP_069657616.1">
    <property type="nucleotide sequence ID" value="NZ_MIJF01000089.1"/>
</dbReference>
<dbReference type="NCBIfam" id="NF041874">
    <property type="entry name" value="EPS_EpsC"/>
    <property type="match status" value="1"/>
</dbReference>
<dbReference type="STRING" id="337097.BHF71_04390"/>
<dbReference type="Pfam" id="PF00132">
    <property type="entry name" value="Hexapep"/>
    <property type="match status" value="1"/>
</dbReference>
<evidence type="ECO:0000256" key="8">
    <source>
        <dbReference type="ARBA" id="ARBA00022679"/>
    </source>
</evidence>
<evidence type="ECO:0000256" key="5">
    <source>
        <dbReference type="ARBA" id="ARBA00018522"/>
    </source>
</evidence>
<dbReference type="OrthoDB" id="9801456at2"/>
<dbReference type="InterPro" id="IPR011004">
    <property type="entry name" value="Trimer_LpxA-like_sf"/>
</dbReference>
<comment type="pathway">
    <text evidence="2">Amino-acid biosynthesis; L-cysteine biosynthesis; L-cysteine from L-serine: step 1/2.</text>
</comment>
<dbReference type="PIRSF" id="PIRSF000441">
    <property type="entry name" value="CysE"/>
    <property type="match status" value="1"/>
</dbReference>
<dbReference type="InterPro" id="IPR005881">
    <property type="entry name" value="Ser_O-AcTrfase"/>
</dbReference>
<evidence type="ECO:0000256" key="3">
    <source>
        <dbReference type="ARBA" id="ARBA00007274"/>
    </source>
</evidence>
<dbReference type="FunFam" id="1.10.3130.10:FF:000003">
    <property type="entry name" value="Serine acetyltransferase"/>
    <property type="match status" value="1"/>
</dbReference>
<dbReference type="AlphaFoldDB" id="A0A1D2YRY8"/>
<dbReference type="NCBIfam" id="TIGR01172">
    <property type="entry name" value="cysE"/>
    <property type="match status" value="1"/>
</dbReference>
<evidence type="ECO:0000256" key="4">
    <source>
        <dbReference type="ARBA" id="ARBA00013266"/>
    </source>
</evidence>
<dbReference type="GO" id="GO:0006535">
    <property type="term" value="P:cysteine biosynthetic process from serine"/>
    <property type="evidence" value="ECO:0007669"/>
    <property type="project" value="InterPro"/>
</dbReference>
<gene>
    <name evidence="15" type="ORF">BHF71_04390</name>
</gene>
<keyword evidence="7" id="KW-0028">Amino-acid biosynthesis</keyword>
<keyword evidence="10" id="KW-0198">Cysteine biosynthesis</keyword>
<name>A0A1D2YRY8_9BACI</name>
<dbReference type="SUPFAM" id="SSF51161">
    <property type="entry name" value="Trimeric LpxA-like enzymes"/>
    <property type="match status" value="1"/>
</dbReference>
<dbReference type="CDD" id="cd03354">
    <property type="entry name" value="LbH_SAT"/>
    <property type="match status" value="1"/>
</dbReference>
<dbReference type="Gene3D" id="1.10.3130.10">
    <property type="entry name" value="serine acetyltransferase, domain 1"/>
    <property type="match status" value="1"/>
</dbReference>
<dbReference type="InterPro" id="IPR001451">
    <property type="entry name" value="Hexapep"/>
</dbReference>
<proteinExistence type="inferred from homology"/>
<comment type="subcellular location">
    <subcellularLocation>
        <location evidence="1">Cytoplasm</location>
    </subcellularLocation>
</comment>
<dbReference type="InterPro" id="IPR042122">
    <property type="entry name" value="Ser_AcTrfase_N_sf"/>
</dbReference>
<evidence type="ECO:0000256" key="11">
    <source>
        <dbReference type="ARBA" id="ARBA00023315"/>
    </source>
</evidence>
<evidence type="ECO:0000256" key="12">
    <source>
        <dbReference type="ARBA" id="ARBA00049486"/>
    </source>
</evidence>
<dbReference type="GO" id="GO:0005737">
    <property type="term" value="C:cytoplasm"/>
    <property type="evidence" value="ECO:0007669"/>
    <property type="project" value="UniProtKB-SubCell"/>
</dbReference>
<dbReference type="GO" id="GO:0009001">
    <property type="term" value="F:serine O-acetyltransferase activity"/>
    <property type="evidence" value="ECO:0007669"/>
    <property type="project" value="UniProtKB-EC"/>
</dbReference>
<evidence type="ECO:0000256" key="2">
    <source>
        <dbReference type="ARBA" id="ARBA00004876"/>
    </source>
</evidence>
<dbReference type="UniPathway" id="UPA00136">
    <property type="reaction ID" value="UER00199"/>
</dbReference>
<evidence type="ECO:0000256" key="13">
    <source>
        <dbReference type="PIRNR" id="PIRNR000441"/>
    </source>
</evidence>
<protein>
    <recommendedName>
        <fullName evidence="5 13">Serine acetyltransferase</fullName>
        <ecNumber evidence="4 13">2.3.1.30</ecNumber>
    </recommendedName>
</protein>
<keyword evidence="8 13" id="KW-0808">Transferase</keyword>
<dbReference type="EC" id="2.3.1.30" evidence="4 13"/>
<evidence type="ECO:0000313" key="15">
    <source>
        <dbReference type="EMBL" id="OEF96396.1"/>
    </source>
</evidence>
<keyword evidence="11 13" id="KW-0012">Acyltransferase</keyword>
<evidence type="ECO:0000313" key="16">
    <source>
        <dbReference type="Proteomes" id="UP000243739"/>
    </source>
</evidence>
<organism evidence="15 16">
    <name type="scientific">Vulcanibacillus modesticaldus</name>
    <dbReference type="NCBI Taxonomy" id="337097"/>
    <lineage>
        <taxon>Bacteria</taxon>
        <taxon>Bacillati</taxon>
        <taxon>Bacillota</taxon>
        <taxon>Bacilli</taxon>
        <taxon>Bacillales</taxon>
        <taxon>Bacillaceae</taxon>
        <taxon>Vulcanibacillus</taxon>
    </lineage>
</organism>